<dbReference type="Proteomes" id="UP000186341">
    <property type="component" value="Unassembled WGS sequence"/>
</dbReference>
<accession>A0A1U7NFT5</accession>
<protein>
    <submittedName>
        <fullName evidence="1">Uncharacterized protein</fullName>
    </submittedName>
</protein>
<evidence type="ECO:0000313" key="1">
    <source>
        <dbReference type="EMBL" id="OLU39444.1"/>
    </source>
</evidence>
<gene>
    <name evidence="1" type="ORF">BO222_06655</name>
</gene>
<name>A0A1U7NFT5_9FIRM</name>
<keyword evidence="2" id="KW-1185">Reference proteome</keyword>
<sequence>MILDPDSISKMISIFWLNHHLFEYFHSFKTVRSPLFHALFKNIIPEAALIFIKFIKPEGQIL</sequence>
<evidence type="ECO:0000313" key="2">
    <source>
        <dbReference type="Proteomes" id="UP000186341"/>
    </source>
</evidence>
<comment type="caution">
    <text evidence="1">The sequence shown here is derived from an EMBL/GenBank/DDBJ whole genome shotgun (WGS) entry which is preliminary data.</text>
</comment>
<reference evidence="1 2" key="1">
    <citation type="submission" date="2016-11" db="EMBL/GenBank/DDBJ databases">
        <title>Description of two novel members of the family Erysipelotrichaceae: Ileibacterium lipovorans gen. nov., sp. nov. and Dubosiella newyorkensis, gen. nov., sp. nov.</title>
        <authorList>
            <person name="Cox L.M."/>
            <person name="Sohn J."/>
            <person name="Tyrrell K.L."/>
            <person name="Citron D.M."/>
            <person name="Lawson P.A."/>
            <person name="Patel N.B."/>
            <person name="Iizumi T."/>
            <person name="Perez-Perez G.I."/>
            <person name="Goldstein E.J."/>
            <person name="Blaser M.J."/>
        </authorList>
    </citation>
    <scope>NUCLEOTIDE SEQUENCE [LARGE SCALE GENOMIC DNA]</scope>
    <source>
        <strain evidence="1 2">NYU-BL-A3</strain>
    </source>
</reference>
<proteinExistence type="predicted"/>
<dbReference type="EMBL" id="MPJW01000135">
    <property type="protein sequence ID" value="OLU39444.1"/>
    <property type="molecule type" value="Genomic_DNA"/>
</dbReference>
<organism evidence="1 2">
    <name type="scientific">Ileibacterium valens</name>
    <dbReference type="NCBI Taxonomy" id="1862668"/>
    <lineage>
        <taxon>Bacteria</taxon>
        <taxon>Bacillati</taxon>
        <taxon>Bacillota</taxon>
        <taxon>Erysipelotrichia</taxon>
        <taxon>Erysipelotrichales</taxon>
        <taxon>Erysipelotrichaceae</taxon>
        <taxon>Ileibacterium</taxon>
    </lineage>
</organism>
<dbReference type="AlphaFoldDB" id="A0A1U7NFT5"/>